<keyword evidence="8" id="KW-1185">Reference proteome</keyword>
<dbReference type="SUPFAM" id="SSF54523">
    <property type="entry name" value="Pili subunits"/>
    <property type="match status" value="1"/>
</dbReference>
<dbReference type="Proteomes" id="UP001499954">
    <property type="component" value="Unassembled WGS sequence"/>
</dbReference>
<keyword evidence="4 6" id="KW-1133">Transmembrane helix</keyword>
<keyword evidence="2" id="KW-0488">Methylation</keyword>
<proteinExistence type="predicted"/>
<evidence type="ECO:0008006" key="9">
    <source>
        <dbReference type="Google" id="ProtNLM"/>
    </source>
</evidence>
<protein>
    <recommendedName>
        <fullName evidence="9">Prepilin-type N-terminal cleavage/methylation domain-containing protein</fullName>
    </recommendedName>
</protein>
<keyword evidence="3 6" id="KW-0812">Transmembrane</keyword>
<reference evidence="8" key="1">
    <citation type="journal article" date="2019" name="Int. J. Syst. Evol. Microbiol.">
        <title>The Global Catalogue of Microorganisms (GCM) 10K type strain sequencing project: providing services to taxonomists for standard genome sequencing and annotation.</title>
        <authorList>
            <consortium name="The Broad Institute Genomics Platform"/>
            <consortium name="The Broad Institute Genome Sequencing Center for Infectious Disease"/>
            <person name="Wu L."/>
            <person name="Ma J."/>
        </authorList>
    </citation>
    <scope>NUCLEOTIDE SEQUENCE [LARGE SCALE GENOMIC DNA]</scope>
    <source>
        <strain evidence="8">JCM 13584</strain>
    </source>
</reference>
<dbReference type="Gene3D" id="3.30.700.10">
    <property type="entry name" value="Glycoprotein, Type 4 Pilin"/>
    <property type="match status" value="1"/>
</dbReference>
<evidence type="ECO:0000256" key="2">
    <source>
        <dbReference type="ARBA" id="ARBA00022481"/>
    </source>
</evidence>
<evidence type="ECO:0000313" key="8">
    <source>
        <dbReference type="Proteomes" id="UP001499954"/>
    </source>
</evidence>
<comment type="caution">
    <text evidence="7">The sequence shown here is derived from an EMBL/GenBank/DDBJ whole genome shotgun (WGS) entry which is preliminary data.</text>
</comment>
<accession>A0ABP5BDC8</accession>
<organism evidence="7 8">
    <name type="scientific">Agromyces allii</name>
    <dbReference type="NCBI Taxonomy" id="393607"/>
    <lineage>
        <taxon>Bacteria</taxon>
        <taxon>Bacillati</taxon>
        <taxon>Actinomycetota</taxon>
        <taxon>Actinomycetes</taxon>
        <taxon>Micrococcales</taxon>
        <taxon>Microbacteriaceae</taxon>
        <taxon>Agromyces</taxon>
    </lineage>
</organism>
<gene>
    <name evidence="7" type="ORF">GCM10009717_04790</name>
</gene>
<dbReference type="PRINTS" id="PR00813">
    <property type="entry name" value="BCTERIALGSPG"/>
</dbReference>
<evidence type="ECO:0000313" key="7">
    <source>
        <dbReference type="EMBL" id="GAA1941568.1"/>
    </source>
</evidence>
<dbReference type="PROSITE" id="PS00409">
    <property type="entry name" value="PROKAR_NTER_METHYL"/>
    <property type="match status" value="1"/>
</dbReference>
<dbReference type="NCBIfam" id="TIGR02532">
    <property type="entry name" value="IV_pilin_GFxxxE"/>
    <property type="match status" value="1"/>
</dbReference>
<feature type="transmembrane region" description="Helical" evidence="6">
    <location>
        <begin position="21"/>
        <end position="47"/>
    </location>
</feature>
<dbReference type="InterPro" id="IPR000983">
    <property type="entry name" value="Bac_GSPG_pilin"/>
</dbReference>
<dbReference type="Pfam" id="PF07963">
    <property type="entry name" value="N_methyl"/>
    <property type="match status" value="1"/>
</dbReference>
<dbReference type="InterPro" id="IPR045584">
    <property type="entry name" value="Pilin-like"/>
</dbReference>
<sequence>MIKRILASLEERRRNLKDEDKGFTLIELLVVVIIIGVLVAIAIPVYIGLQNGAKDAAAKSDLTNAKIAVVAYYADGKTGTPGAAALAPYGYTQSSNVSALDLTGVTSATAFCIKADSTSDGGPTFNITQATSVLKGATCGAGTP</sequence>
<name>A0ABP5BDC8_9MICO</name>
<comment type="subcellular location">
    <subcellularLocation>
        <location evidence="1">Membrane</location>
        <topology evidence="1">Single-pass membrane protein</topology>
    </subcellularLocation>
</comment>
<dbReference type="RefSeq" id="WP_157416751.1">
    <property type="nucleotide sequence ID" value="NZ_BAAAMK010000001.1"/>
</dbReference>
<dbReference type="EMBL" id="BAAAMK010000001">
    <property type="protein sequence ID" value="GAA1941568.1"/>
    <property type="molecule type" value="Genomic_DNA"/>
</dbReference>
<dbReference type="PANTHER" id="PTHR30093">
    <property type="entry name" value="GENERAL SECRETION PATHWAY PROTEIN G"/>
    <property type="match status" value="1"/>
</dbReference>
<evidence type="ECO:0000256" key="5">
    <source>
        <dbReference type="ARBA" id="ARBA00023136"/>
    </source>
</evidence>
<evidence type="ECO:0000256" key="1">
    <source>
        <dbReference type="ARBA" id="ARBA00004167"/>
    </source>
</evidence>
<evidence type="ECO:0000256" key="3">
    <source>
        <dbReference type="ARBA" id="ARBA00022692"/>
    </source>
</evidence>
<evidence type="ECO:0000256" key="4">
    <source>
        <dbReference type="ARBA" id="ARBA00022989"/>
    </source>
</evidence>
<evidence type="ECO:0000256" key="6">
    <source>
        <dbReference type="SAM" id="Phobius"/>
    </source>
</evidence>
<dbReference type="InterPro" id="IPR012902">
    <property type="entry name" value="N_methyl_site"/>
</dbReference>
<dbReference type="PANTHER" id="PTHR30093:SF44">
    <property type="entry name" value="TYPE II SECRETION SYSTEM CORE PROTEIN G"/>
    <property type="match status" value="1"/>
</dbReference>
<keyword evidence="5 6" id="KW-0472">Membrane</keyword>